<dbReference type="Pfam" id="PF13517">
    <property type="entry name" value="FG-GAP_3"/>
    <property type="match status" value="2"/>
</dbReference>
<dbReference type="SUPFAM" id="SSF49899">
    <property type="entry name" value="Concanavalin A-like lectins/glucanases"/>
    <property type="match status" value="3"/>
</dbReference>
<dbReference type="Gene3D" id="2.170.16.10">
    <property type="entry name" value="Hedgehog/Intein (Hint) domain"/>
    <property type="match status" value="1"/>
</dbReference>
<dbReference type="InterPro" id="IPR045351">
    <property type="entry name" value="DUF6531"/>
</dbReference>
<keyword evidence="5" id="KW-1133">Transmembrane helix</keyword>
<dbReference type="PANTHER" id="PTHR32305">
    <property type="match status" value="1"/>
</dbReference>
<feature type="region of interest" description="Disordered" evidence="4">
    <location>
        <begin position="3385"/>
        <end position="3439"/>
    </location>
</feature>
<dbReference type="NCBIfam" id="TIGR03696">
    <property type="entry name" value="Rhs_assc_core"/>
    <property type="match status" value="1"/>
</dbReference>
<evidence type="ECO:0000256" key="1">
    <source>
        <dbReference type="ARBA" id="ARBA00022729"/>
    </source>
</evidence>
<feature type="compositionally biased region" description="Polar residues" evidence="4">
    <location>
        <begin position="90"/>
        <end position="104"/>
    </location>
</feature>
<dbReference type="PANTHER" id="PTHR32305:SF15">
    <property type="entry name" value="PROTEIN RHSA-RELATED"/>
    <property type="match status" value="1"/>
</dbReference>
<protein>
    <submittedName>
        <fullName evidence="8">Uncharacterized protein</fullName>
    </submittedName>
</protein>
<evidence type="ECO:0000256" key="2">
    <source>
        <dbReference type="ARBA" id="ARBA00022737"/>
    </source>
</evidence>
<dbReference type="InterPro" id="IPR031325">
    <property type="entry name" value="RHS_repeat"/>
</dbReference>
<dbReference type="InterPro" id="IPR036844">
    <property type="entry name" value="Hint_dom_sf"/>
</dbReference>
<dbReference type="Pfam" id="PF08808">
    <property type="entry name" value="RES"/>
    <property type="match status" value="1"/>
</dbReference>
<feature type="compositionally biased region" description="Gly residues" evidence="4">
    <location>
        <begin position="3417"/>
        <end position="3432"/>
    </location>
</feature>
<dbReference type="InterPro" id="IPR006558">
    <property type="entry name" value="LamG-like"/>
</dbReference>
<accession>A0A8J3VH65</accession>
<dbReference type="InterPro" id="IPR014914">
    <property type="entry name" value="RES_dom"/>
</dbReference>
<dbReference type="InterPro" id="IPR013517">
    <property type="entry name" value="FG-GAP"/>
</dbReference>
<dbReference type="EMBL" id="BONY01000033">
    <property type="protein sequence ID" value="GIH07104.1"/>
    <property type="molecule type" value="Genomic_DNA"/>
</dbReference>
<dbReference type="InterPro" id="IPR013320">
    <property type="entry name" value="ConA-like_dom_sf"/>
</dbReference>
<keyword evidence="5" id="KW-0812">Transmembrane</keyword>
<dbReference type="InterPro" id="IPR050708">
    <property type="entry name" value="T6SS_VgrG/RHS"/>
</dbReference>
<feature type="domain" description="LamG-like jellyroll fold" evidence="7">
    <location>
        <begin position="2109"/>
        <end position="2251"/>
    </location>
</feature>
<dbReference type="InterPro" id="IPR022385">
    <property type="entry name" value="Rhs_assc_core"/>
</dbReference>
<keyword evidence="9" id="KW-1185">Reference proteome</keyword>
<feature type="region of interest" description="Disordered" evidence="4">
    <location>
        <begin position="2058"/>
        <end position="2077"/>
    </location>
</feature>
<sequence length="4031" mass="423198">MRRVGWIVIPLIVVVAMTLGLPPGAVPGNGTFPLSWLWTWTTQRPASAFLNVPQQQHGPDIKRDPQVPTSATDLNGLSDGPATPARQRKPWTTPNRTGSFSEATSTRIAAAATERSDMYANADGTYARTVYQDPVNFKAADGSWKPIDRSLARRGDGRLAQKAASTDFTVAARSSDARLVTINLDAGHAFSYGLAGAADVPANVNENSSLYPGVLSNVDLKLEVLANGVKESLILRSAAAPASFVFPFDLVGLTAALGANGSVELTDAAGVVRASLPAGFMQDSRFDRESGDFTRSDAVIYELVDVNGRRALKVTPDAAWLRDPARVYPVTLDPSTFMGTGDTYVYKTSGSDHSGEDNLPVGTYDGGTHVARSLMHFDGFSTTYNGATITGASLWTWLTWTYDCTARKVEVKPINAAWNAATVQWPGPALGAAIGSATPNAPHACANDGGNRAVGDPVQINLTPLTTFQNWLTGSPNYGLALTAPSETTSNQWKRFTSRNFANYLYQPRLIVYYTGPGTPQIDAAYPASGYNSPTLTPTLIAEAHDPDGVGSPFTYQFQVYDSNGTMVENSGRIASSSFQVGPNKLARGQSYSWAVVASDGSTESPPSVFSLSTLPPQPPVTSGLAQNGMKGFEPSIGNYTTSATDVKISTVGPDLTATRIYNSLDRRTNLAFGTGWSSQADMRITELDVVSGVPQVLSVTYASGQEAIFGKKADGSFASPLGRVANLSCLNASGAVITCPTTSATAITGYRLLEKDGTAYTFAATIAGSGSYALTSITDFSGRVETLTYNAGTLQLAKITSASGRALSFTWSAGHILTVATDELVAGTPSSRSIWTYTYVNNSLTKVCPPDEAVKCTQYTYSTTGSAFPSLVRNLAPTSNWRLTDAVGSSIAASSVLDQGGADNGVASSVAFGQSGPLVGATGSKAAQFNGSSSVIALPNTLANESGYRSASVWFNTTTPGKVLLSQSTDALGATPAYRGYTPTLFLDAAGKLAGQFPTAPQVGYTGSLGNGGSGLCIDTRNGSASAGTPIQILGCVDNAAQKWTFNPSTRISGIGCIDGGDGSQGRLVVSNPCDSSAGQKWRMDANGNIVLISTGRCLSSPNNSSVPGTQLMMWDCRSTPLSAGQIWFGSAHTPITSPAATPAVTDGNWHHAVLTASGGSQTLYLDGVVVGSKTGLVVGGGQKYQYIGAGYLSAGWLSEPDTAVFSNQGAASYFNGRIGEVAFFDRPLTANEVLALKAARDTVSRPLTEIKRPSGNIAAAVTYDEVSDVVSGLTDEFGGHWAVSAPTAQGSYLVHSSTVLGASPSEYWRLAETGVSDAVNEVNGGTATYMGAVLLGATSGPFGDTSWAGSFDGASAYLKLPPGDVPGTGAFSVGMWFRAQTGMTGTLYSYQDQPIGTVPSAWAPALYVGTDHKLHGKFWTVSGGAVPMESMTNVDDGIWHHAVLSTSGTSQMLYLDGNPVAVSPLTGALATGAMTIGSVGAGSTKLWPAGQDSSNGYFTGDIAEVSLYRSQISGSQAMAQYSSRAKATGTSLVKKYVITDPTNGSLTTKSYELPSGRMVAYTDALGAQTRLGYDAMGALTTATDPNGNYSQSTHDVRGNTTEQTSCLVRSNDPALANCSTIYYTYTNNASNPDDPCNNRILTSRDGRSVDENDPVYKTTYAYDAKCNIIAVTDPLGRKTSTAYTGDRNTASVDSAGYVPAGLPIRLTSAGGSVQTVGYYANGDVASVTDAGGKVTKFEYDRLGRLVKQTESTETPAVLVTEITYDKQSRVKTQKLPSTIDQVVNAEVHQALSTFSYDYDGHTLSQKIEDLGLVDPTREVRSEYNSFGLRTKTIDALGKETVYTYDTFGNALTVKQPGANGATVVSEYDANGRLVTSGIQNWTGDPDTTADDVPLKTLSSTGYDPAGRVSWVSDAEGRLTRYTYYDDGKLWKTIRTDGAPVSPREYVVEVNEYDKAGNIVKQTANNGATVTTFQVDVASRPISSTLDPAGLKRTTASSYDADDHLIEAKSINDVGAVLGYRQASFDPLGRVLSQTTFNGPAGTDPLKVATGRWKLEDSGTDSAGNNPLTATGGPLFDQNDHATGFSKGTLFNGSGRITGVTSAVDTRNSFTVAAWVKLDTSTATAPVTIVSQDGRKVSGFNLYYNKATGLWSFAMPRSDAPGQSVETVTSAVAATNAWTHVAAVYDAPAKTMKLYVNGVQSGATVNRTATPWSAPGRLVIGDGKAGGELNNRTDLFIQDTSGIVKSYSNTGQTMGTAAALGAATQLSSMNFAGLYPVIADWTGDAKPDYIGRDSAGDLWLYPHTGGTGLSTFTSRTKIGTGFGIYNYLGAADLDGDGRAELLTRETATGKLFYHPNAGGTAAPYALGAPVLINTANWNPYNWIYLGDINGDGRADLMSRNSSTNNMYLYKNLGAFAADALFAGPEQVGAGWGGYTVSTGDLNGDGKVDLIAKDSANSMWLYPNVGGTGTGTFGARVSIPGTWTGFGFHATANFDGDTASNWRGSLNDVQIYQRALTQAEVNQVKGLTLPAAGSSVSRVSYTLDRRGMPTQMFDPLGNETGYVYDEGGRQVSTRSAPFVSETGGVAAPLPAGSLSVIGYNTFGEPVRTKDPNGKVTFVEYDKAGRPVKQTMPIYVRPDGVAQADSITSRVYNETGQVIQQFDGDGNPTSFVYDQLGRVRKVTTADTKTTRYRYDMIGNVTEMIDQLGHSTSATYDFLGRKCTATDALANTTTYHYGVGRLDCQTAIPANDPGRLTEVDSPAHVKTRVVYNAVGEVVDAYDSASNLTHFTYDGMGRVTAKILPDLSSTAPTYDLSGAVLANSTYTNGSATPVLMTSQTYDAAGRIVSSTDANQHISKFTYNAVGLLVSQREPTSAVAAEDIVTTYGYDQAGNQTRFTNGNNNAFITTYNAWNLPESSIEPSTPGQTTDESRTFTASYDKAGRVATQASPGSVKITNHYNSMNRLTSQDGTIAGVGTTRSYDYDAVGRPWRFSGPSGLSEISYDNRGLPLNITKGGVTESAFTWNVDGQMASRTDAAGATTYDYDTSGRLWKITNGTSLLATYGYDNMSRVSSITYGGSRVRLLGYEAGTGRPQTDELKTSASGSTIGKIAYTFDANGNEKTKTTTGFGGATISNTYHYDFANRLKSWNNGTNTVDYEYDKAGNRWKAGGSTFVYDARNRLVSSSAGAVTYEYTSRGTLAKKKIGSVEIDTATDAFGQVTSQEDELGVAQSYTYDALGRSVLNGHSYSGTGNQLAKDSSARYIRAPGGELVATTDAAGANRVNVWTDLHSDVVAQFADSATSLTKTATYDPFGKVVGSSTLAGSLGYQSEWTDSATKRVNMAARWYNPETGQFDSRDTQANSPAGSSVNANRYAYANVNPLTGVDPSGHHRVDGVAPPPPPAPPHCGADGRSPGTGCANPGGGGGGGSGDGGGTPTIVPKKDPCATSWGPYSACATDPPKPVVCPHHNQNMNYYEGCTDVLVTEHSCRINGADIPKEKLPKGVACTDLAQNMDKLGNQYEGYADGSNRDLVTAVLLGEAVEVTAAQGEAAAQAAKEAQCQADFWCRNASVIGTIAGVVAGAVAGAVCMAATAGAGSVGCAFAAGFVGGFVGSLTTGLLEGKEGMELWGGALIDGVIGGVIGVLTLGAGAALGAGVRGLLRTGVGKAAAKWATGASRSAASKVASTSAGRGLQVMRDTAIKIESKVGSCTIGTLGEVAMEARNLHSFDPDTLVLMAGGAYSAIKDIKIGDKVVASDPETGATSEQPVTALHVNQDLDLTDLTISSQQPEPAPRPEIGQRTGQGAGTTRGPTATVTLHTTQHHPFWDASTSRWIDAAKLVPNKSVLVTADGQRLYVTGVDNHSGTKEMRDLTVATVHTYYVIAGDTPVLVHNCGEIDVYHATTSPRAAEGVLGGIDPAFFNPNSRFGPAFHVTENADTAVAELAHHGATPTNMIRFTFDPRRAVVLDLTDSAVAKSWGWGYSGGPISGATRDIGPVARASGYTAIKYPSMRGEGANWAILSDFDNLLRPQMVTPM</sequence>
<evidence type="ECO:0000313" key="9">
    <source>
        <dbReference type="Proteomes" id="UP000612899"/>
    </source>
</evidence>
<feature type="transmembrane region" description="Helical" evidence="5">
    <location>
        <begin position="3566"/>
        <end position="3588"/>
    </location>
</feature>
<feature type="compositionally biased region" description="Polar residues" evidence="4">
    <location>
        <begin position="2061"/>
        <end position="2070"/>
    </location>
</feature>
<dbReference type="SMART" id="SM00458">
    <property type="entry name" value="RICIN"/>
    <property type="match status" value="1"/>
</dbReference>
<feature type="domain" description="Ricin B lectin" evidence="6">
    <location>
        <begin position="1005"/>
        <end position="1131"/>
    </location>
</feature>
<feature type="region of interest" description="Disordered" evidence="4">
    <location>
        <begin position="3781"/>
        <end position="3808"/>
    </location>
</feature>
<keyword evidence="3" id="KW-1015">Disulfide bond</keyword>
<dbReference type="SUPFAM" id="SSF51294">
    <property type="entry name" value="Hedgehog/intein (Hint) domain"/>
    <property type="match status" value="1"/>
</dbReference>
<feature type="region of interest" description="Disordered" evidence="4">
    <location>
        <begin position="53"/>
        <end position="104"/>
    </location>
</feature>
<dbReference type="Pfam" id="PF25023">
    <property type="entry name" value="TEN_YD-shell"/>
    <property type="match status" value="3"/>
</dbReference>
<dbReference type="SUPFAM" id="SSF69318">
    <property type="entry name" value="Integrin alpha N-terminal domain"/>
    <property type="match status" value="1"/>
</dbReference>
<dbReference type="InterPro" id="IPR035992">
    <property type="entry name" value="Ricin_B-like_lectins"/>
</dbReference>
<dbReference type="PROSITE" id="PS50231">
    <property type="entry name" value="RICIN_B_LECTIN"/>
    <property type="match status" value="1"/>
</dbReference>
<dbReference type="Pfam" id="PF13385">
    <property type="entry name" value="Laminin_G_3"/>
    <property type="match status" value="3"/>
</dbReference>
<dbReference type="InterPro" id="IPR006530">
    <property type="entry name" value="YD"/>
</dbReference>
<reference evidence="8" key="1">
    <citation type="submission" date="2021-01" db="EMBL/GenBank/DDBJ databases">
        <title>Whole genome shotgun sequence of Rhizocola hellebori NBRC 109834.</title>
        <authorList>
            <person name="Komaki H."/>
            <person name="Tamura T."/>
        </authorList>
    </citation>
    <scope>NUCLEOTIDE SEQUENCE</scope>
    <source>
        <strain evidence="8">NBRC 109834</strain>
    </source>
</reference>
<dbReference type="SUPFAM" id="SSF50370">
    <property type="entry name" value="Ricin B-like lectins"/>
    <property type="match status" value="1"/>
</dbReference>
<organism evidence="8 9">
    <name type="scientific">Rhizocola hellebori</name>
    <dbReference type="NCBI Taxonomy" id="1392758"/>
    <lineage>
        <taxon>Bacteria</taxon>
        <taxon>Bacillati</taxon>
        <taxon>Actinomycetota</taxon>
        <taxon>Actinomycetes</taxon>
        <taxon>Micromonosporales</taxon>
        <taxon>Micromonosporaceae</taxon>
        <taxon>Rhizocola</taxon>
    </lineage>
</organism>
<dbReference type="Pfam" id="PF20148">
    <property type="entry name" value="DUF6531"/>
    <property type="match status" value="1"/>
</dbReference>
<dbReference type="InterPro" id="IPR056823">
    <property type="entry name" value="TEN-like_YD-shell"/>
</dbReference>
<dbReference type="Proteomes" id="UP000612899">
    <property type="component" value="Unassembled WGS sequence"/>
</dbReference>
<dbReference type="SMART" id="SM00560">
    <property type="entry name" value="LamGL"/>
    <property type="match status" value="1"/>
</dbReference>
<feature type="transmembrane region" description="Helical" evidence="5">
    <location>
        <begin position="3595"/>
        <end position="3616"/>
    </location>
</feature>
<dbReference type="InterPro" id="IPR000772">
    <property type="entry name" value="Ricin_B_lectin"/>
</dbReference>
<evidence type="ECO:0000256" key="4">
    <source>
        <dbReference type="SAM" id="MobiDB-lite"/>
    </source>
</evidence>
<gene>
    <name evidence="8" type="ORF">Rhe02_51710</name>
</gene>
<name>A0A8J3VH65_9ACTN</name>
<dbReference type="Gene3D" id="2.180.10.10">
    <property type="entry name" value="RHS repeat-associated core"/>
    <property type="match status" value="4"/>
</dbReference>
<feature type="transmembrane region" description="Helical" evidence="5">
    <location>
        <begin position="3628"/>
        <end position="3653"/>
    </location>
</feature>
<evidence type="ECO:0000256" key="3">
    <source>
        <dbReference type="ARBA" id="ARBA00023157"/>
    </source>
</evidence>
<evidence type="ECO:0000313" key="8">
    <source>
        <dbReference type="EMBL" id="GIH07104.1"/>
    </source>
</evidence>
<dbReference type="Gene3D" id="2.60.120.200">
    <property type="match status" value="2"/>
</dbReference>
<dbReference type="Gene3D" id="2.80.10.50">
    <property type="match status" value="1"/>
</dbReference>
<dbReference type="Pfam" id="PF05593">
    <property type="entry name" value="RHS_repeat"/>
    <property type="match status" value="3"/>
</dbReference>
<keyword evidence="1" id="KW-0732">Signal</keyword>
<dbReference type="InterPro" id="IPR028994">
    <property type="entry name" value="Integrin_alpha_N"/>
</dbReference>
<comment type="caution">
    <text evidence="8">The sequence shown here is derived from an EMBL/GenBank/DDBJ whole genome shotgun (WGS) entry which is preliminary data.</text>
</comment>
<evidence type="ECO:0000256" key="5">
    <source>
        <dbReference type="SAM" id="Phobius"/>
    </source>
</evidence>
<dbReference type="NCBIfam" id="TIGR01643">
    <property type="entry name" value="YD_repeat_2x"/>
    <property type="match status" value="5"/>
</dbReference>
<keyword evidence="5" id="KW-0472">Membrane</keyword>
<dbReference type="RefSeq" id="WP_203910907.1">
    <property type="nucleotide sequence ID" value="NZ_BONY01000033.1"/>
</dbReference>
<keyword evidence="2" id="KW-0677">Repeat</keyword>
<evidence type="ECO:0000259" key="6">
    <source>
        <dbReference type="SMART" id="SM00458"/>
    </source>
</evidence>
<dbReference type="Pfam" id="PF00652">
    <property type="entry name" value="Ricin_B_lectin"/>
    <property type="match status" value="1"/>
</dbReference>
<evidence type="ECO:0000259" key="7">
    <source>
        <dbReference type="SMART" id="SM00560"/>
    </source>
</evidence>
<proteinExistence type="predicted"/>